<sequence>MNESQVNIDGLVRANRLREAGVVLAASIPSERRQLRDELTAWLARVTEADTQRRVDDLSAEDYAKARAKLARQLLELRRLLDDGTAAAATSAPQASPSVFLSYNHTDAADASAVRDALRGGGIAVRMDADSMQPGAAIRDFIRRSIRATDATICIVSERSLLSGWVGQETALALATLDLWDERRFVACYLDTRFLDADFRLCATAIIDTRLAELESLFPLYAEQRIDTNDLNSEKSRLFELRNQLGSILQRLRDSQCLDLRPPARAASLKRLVCTIGDRGGGSR</sequence>
<dbReference type="InterPro" id="IPR000157">
    <property type="entry name" value="TIR_dom"/>
</dbReference>
<dbReference type="EMBL" id="QPGA01000051">
    <property type="protein sequence ID" value="RDE49235.1"/>
    <property type="molecule type" value="Genomic_DNA"/>
</dbReference>
<dbReference type="Pfam" id="PF13676">
    <property type="entry name" value="TIR_2"/>
    <property type="match status" value="1"/>
</dbReference>
<dbReference type="InterPro" id="IPR035897">
    <property type="entry name" value="Toll_tir_struct_dom_sf"/>
</dbReference>
<organism evidence="2 3">
    <name type="scientific">Candidatus Accumulibacter meliphilus</name>
    <dbReference type="NCBI Taxonomy" id="2211374"/>
    <lineage>
        <taxon>Bacteria</taxon>
        <taxon>Pseudomonadati</taxon>
        <taxon>Pseudomonadota</taxon>
        <taxon>Betaproteobacteria</taxon>
        <taxon>Candidatus Accumulibacter</taxon>
    </lineage>
</organism>
<reference evidence="2 3" key="1">
    <citation type="submission" date="2018-05" db="EMBL/GenBank/DDBJ databases">
        <title>Integrated omic analyses show evidence that a Ca. Accumulibacter phosphatis strain performs denitrification under micro-aerobic conditions.</title>
        <authorList>
            <person name="Camejo P.Y."/>
            <person name="Katherine M.D."/>
            <person name="Daniel N.R."/>
        </authorList>
    </citation>
    <scope>NUCLEOTIDE SEQUENCE [LARGE SCALE GENOMIC DNA]</scope>
    <source>
        <strain evidence="2">UW-LDO-IC</strain>
    </source>
</reference>
<dbReference type="Proteomes" id="UP000253831">
    <property type="component" value="Unassembled WGS sequence"/>
</dbReference>
<proteinExistence type="predicted"/>
<accession>A0A369XII3</accession>
<gene>
    <name evidence="2" type="ORF">DVS81_17780</name>
</gene>
<dbReference type="SUPFAM" id="SSF52200">
    <property type="entry name" value="Toll/Interleukin receptor TIR domain"/>
    <property type="match status" value="1"/>
</dbReference>
<dbReference type="AlphaFoldDB" id="A0A369XII3"/>
<feature type="domain" description="TIR" evidence="1">
    <location>
        <begin position="96"/>
        <end position="248"/>
    </location>
</feature>
<evidence type="ECO:0000313" key="2">
    <source>
        <dbReference type="EMBL" id="RDE49235.1"/>
    </source>
</evidence>
<dbReference type="Gene3D" id="3.40.50.10140">
    <property type="entry name" value="Toll/interleukin-1 receptor homology (TIR) domain"/>
    <property type="match status" value="1"/>
</dbReference>
<dbReference type="GO" id="GO:0007165">
    <property type="term" value="P:signal transduction"/>
    <property type="evidence" value="ECO:0007669"/>
    <property type="project" value="InterPro"/>
</dbReference>
<name>A0A369XII3_9PROT</name>
<comment type="caution">
    <text evidence="2">The sequence shown here is derived from an EMBL/GenBank/DDBJ whole genome shotgun (WGS) entry which is preliminary data.</text>
</comment>
<keyword evidence="2" id="KW-0675">Receptor</keyword>
<evidence type="ECO:0000313" key="3">
    <source>
        <dbReference type="Proteomes" id="UP000253831"/>
    </source>
</evidence>
<evidence type="ECO:0000259" key="1">
    <source>
        <dbReference type="SMART" id="SM00255"/>
    </source>
</evidence>
<protein>
    <submittedName>
        <fullName evidence="2">Toll/interleukin-1 receptor domain-containing protein</fullName>
    </submittedName>
</protein>
<dbReference type="SMART" id="SM00255">
    <property type="entry name" value="TIR"/>
    <property type="match status" value="1"/>
</dbReference>